<sequence length="90" mass="9280">CEPFKFTWTGGVPPYFLTLIPGANPIKQFAQTSDLFLTWTVDLQAGTNFNADIKDSTGTNGFSAQATIIAGSSTCLNTTVVEGSGGASGG</sequence>
<gene>
    <name evidence="1" type="ORF">FIBSPDRAFT_775675</name>
</gene>
<proteinExistence type="predicted"/>
<protein>
    <submittedName>
        <fullName evidence="1">Uncharacterized protein</fullName>
    </submittedName>
</protein>
<dbReference type="OrthoDB" id="3362246at2759"/>
<evidence type="ECO:0000313" key="1">
    <source>
        <dbReference type="EMBL" id="KZP31685.1"/>
    </source>
</evidence>
<organism evidence="1">
    <name type="scientific">Athelia psychrophila</name>
    <dbReference type="NCBI Taxonomy" id="1759441"/>
    <lineage>
        <taxon>Eukaryota</taxon>
        <taxon>Fungi</taxon>
        <taxon>Dikarya</taxon>
        <taxon>Basidiomycota</taxon>
        <taxon>Agaricomycotina</taxon>
        <taxon>Agaricomycetes</taxon>
        <taxon>Agaricomycetidae</taxon>
        <taxon>Atheliales</taxon>
        <taxon>Atheliaceae</taxon>
        <taxon>Athelia</taxon>
    </lineage>
</organism>
<dbReference type="AlphaFoldDB" id="A0A166UH22"/>
<accession>A0A166UH22</accession>
<feature type="non-terminal residue" evidence="1">
    <location>
        <position position="90"/>
    </location>
</feature>
<dbReference type="EMBL" id="KV417488">
    <property type="protein sequence ID" value="KZP31685.1"/>
    <property type="molecule type" value="Genomic_DNA"/>
</dbReference>
<feature type="non-terminal residue" evidence="1">
    <location>
        <position position="1"/>
    </location>
</feature>
<reference evidence="1" key="1">
    <citation type="journal article" date="2016" name="Mol. Biol. Evol.">
        <title>Comparative Genomics of Early-Diverging Mushroom-Forming Fungi Provides Insights into the Origins of Lignocellulose Decay Capabilities.</title>
        <authorList>
            <person name="Nagy L.G."/>
            <person name="Riley R."/>
            <person name="Tritt A."/>
            <person name="Adam C."/>
            <person name="Daum C."/>
            <person name="Floudas D."/>
            <person name="Sun H."/>
            <person name="Yadav J.S."/>
            <person name="Pangilinan J."/>
            <person name="Larsson K.H."/>
            <person name="Matsuura K."/>
            <person name="Barry K."/>
            <person name="Labutti K."/>
            <person name="Kuo R."/>
            <person name="Ohm R.A."/>
            <person name="Bhattacharya S.S."/>
            <person name="Shirouzu T."/>
            <person name="Yoshinaga Y."/>
            <person name="Martin F.M."/>
            <person name="Grigoriev I.V."/>
            <person name="Hibbett D.S."/>
        </authorList>
    </citation>
    <scope>NUCLEOTIDE SEQUENCE [LARGE SCALE GENOMIC DNA]</scope>
    <source>
        <strain evidence="1">CBS 109695</strain>
    </source>
</reference>
<name>A0A166UH22_9AGAM</name>